<dbReference type="KEGG" id="adl:AURDEDRAFT_176435"/>
<dbReference type="AlphaFoldDB" id="J0CVR9"/>
<sequence length="137" mass="15843">MAEQDGVQVQTRSFRGVPIVEIADADLELYIRQRLPRILSDLPHIKWSHMTDAAYATRWVARAMKRFSSVAELAHRLTLQQTVIQGILSLIMSELHYESTDASKHRLARDITNEYLQKYADFYMLAMDACHADDDEF</sequence>
<organism evidence="1 2">
    <name type="scientific">Auricularia subglabra (strain TFB-10046 / SS5)</name>
    <name type="common">White-rot fungus</name>
    <name type="synonym">Auricularia delicata (strain TFB10046)</name>
    <dbReference type="NCBI Taxonomy" id="717982"/>
    <lineage>
        <taxon>Eukaryota</taxon>
        <taxon>Fungi</taxon>
        <taxon>Dikarya</taxon>
        <taxon>Basidiomycota</taxon>
        <taxon>Agaricomycotina</taxon>
        <taxon>Agaricomycetes</taxon>
        <taxon>Auriculariales</taxon>
        <taxon>Auriculariaceae</taxon>
        <taxon>Auricularia</taxon>
    </lineage>
</organism>
<dbReference type="InParanoid" id="J0CVR9"/>
<proteinExistence type="predicted"/>
<reference evidence="2" key="1">
    <citation type="journal article" date="2012" name="Science">
        <title>The Paleozoic origin of enzymatic lignin decomposition reconstructed from 31 fungal genomes.</title>
        <authorList>
            <person name="Floudas D."/>
            <person name="Binder M."/>
            <person name="Riley R."/>
            <person name="Barry K."/>
            <person name="Blanchette R.A."/>
            <person name="Henrissat B."/>
            <person name="Martinez A.T."/>
            <person name="Otillar R."/>
            <person name="Spatafora J.W."/>
            <person name="Yadav J.S."/>
            <person name="Aerts A."/>
            <person name="Benoit I."/>
            <person name="Boyd A."/>
            <person name="Carlson A."/>
            <person name="Copeland A."/>
            <person name="Coutinho P.M."/>
            <person name="de Vries R.P."/>
            <person name="Ferreira P."/>
            <person name="Findley K."/>
            <person name="Foster B."/>
            <person name="Gaskell J."/>
            <person name="Glotzer D."/>
            <person name="Gorecki P."/>
            <person name="Heitman J."/>
            <person name="Hesse C."/>
            <person name="Hori C."/>
            <person name="Igarashi K."/>
            <person name="Jurgens J.A."/>
            <person name="Kallen N."/>
            <person name="Kersten P."/>
            <person name="Kohler A."/>
            <person name="Kuees U."/>
            <person name="Kumar T.K.A."/>
            <person name="Kuo A."/>
            <person name="LaButti K."/>
            <person name="Larrondo L.F."/>
            <person name="Lindquist E."/>
            <person name="Ling A."/>
            <person name="Lombard V."/>
            <person name="Lucas S."/>
            <person name="Lundell T."/>
            <person name="Martin R."/>
            <person name="McLaughlin D.J."/>
            <person name="Morgenstern I."/>
            <person name="Morin E."/>
            <person name="Murat C."/>
            <person name="Nagy L.G."/>
            <person name="Nolan M."/>
            <person name="Ohm R.A."/>
            <person name="Patyshakuliyeva A."/>
            <person name="Rokas A."/>
            <person name="Ruiz-Duenas F.J."/>
            <person name="Sabat G."/>
            <person name="Salamov A."/>
            <person name="Samejima M."/>
            <person name="Schmutz J."/>
            <person name="Slot J.C."/>
            <person name="St John F."/>
            <person name="Stenlid J."/>
            <person name="Sun H."/>
            <person name="Sun S."/>
            <person name="Syed K."/>
            <person name="Tsang A."/>
            <person name="Wiebenga A."/>
            <person name="Young D."/>
            <person name="Pisabarro A."/>
            <person name="Eastwood D.C."/>
            <person name="Martin F."/>
            <person name="Cullen D."/>
            <person name="Grigoriev I.V."/>
            <person name="Hibbett D.S."/>
        </authorList>
    </citation>
    <scope>NUCLEOTIDE SEQUENCE [LARGE SCALE GENOMIC DNA]</scope>
    <source>
        <strain evidence="2">TFB10046</strain>
    </source>
</reference>
<protein>
    <submittedName>
        <fullName evidence="1">Uncharacterized protein</fullName>
    </submittedName>
</protein>
<evidence type="ECO:0000313" key="1">
    <source>
        <dbReference type="EMBL" id="EJD34516.1"/>
    </source>
</evidence>
<evidence type="ECO:0000313" key="2">
    <source>
        <dbReference type="Proteomes" id="UP000006514"/>
    </source>
</evidence>
<gene>
    <name evidence="1" type="ORF">AURDEDRAFT_176435</name>
</gene>
<dbReference type="Proteomes" id="UP000006514">
    <property type="component" value="Unassembled WGS sequence"/>
</dbReference>
<accession>J0CVR9</accession>
<keyword evidence="2" id="KW-1185">Reference proteome</keyword>
<dbReference type="EMBL" id="JH687940">
    <property type="protein sequence ID" value="EJD34516.1"/>
    <property type="molecule type" value="Genomic_DNA"/>
</dbReference>
<name>J0CVR9_AURST</name>